<feature type="chain" id="PRO_5044747048" description="DUF6816 domain-containing protein" evidence="1">
    <location>
        <begin position="21"/>
        <end position="325"/>
    </location>
</feature>
<reference evidence="3 4" key="1">
    <citation type="submission" date="2024-10" db="EMBL/GenBank/DDBJ databases">
        <title>Updated reference genomes for cyclostephanoid diatoms.</title>
        <authorList>
            <person name="Roberts W.R."/>
            <person name="Alverson A.J."/>
        </authorList>
    </citation>
    <scope>NUCLEOTIDE SEQUENCE [LARGE SCALE GENOMIC DNA]</scope>
    <source>
        <strain evidence="3 4">AJA232-27</strain>
    </source>
</reference>
<keyword evidence="4" id="KW-1185">Reference proteome</keyword>
<sequence>MKAFSVCTILLSLRVAVVSSYNPFISNRAPVALPSLRQNDGGIITSTRRTALTHIAALTTTLSMPNPAISVDGTSQLQLSLEARSVENSLSAPPYGMEATDIFYPPSFLGNWKVLSRTVDIIAPCGYELFTGGKAGFDNAYKAEVTGGDALEYKARFVSRSEGSDSGENYIAADREYNAREIAKAAMGSYSVIDTPVATPNRYSCLLAPPDGTSNLISVDILAIGRKTDPISPDKFVCAEFVRQIVSPVQRSNPNAPPTSPLSVKEIETLSVYNVLNEDKIECRQRTATYLVPSQTDPVALRKWQLSQGQPVDVRYYDVTYTRII</sequence>
<gene>
    <name evidence="3" type="ORF">ACHAWU_009944</name>
</gene>
<comment type="caution">
    <text evidence="3">The sequence shown here is derived from an EMBL/GenBank/DDBJ whole genome shotgun (WGS) entry which is preliminary data.</text>
</comment>
<dbReference type="Proteomes" id="UP001530293">
    <property type="component" value="Unassembled WGS sequence"/>
</dbReference>
<accession>A0ABD3LXT1</accession>
<dbReference type="EMBL" id="JALLBG020000303">
    <property type="protein sequence ID" value="KAL3756550.1"/>
    <property type="molecule type" value="Genomic_DNA"/>
</dbReference>
<dbReference type="InterPro" id="IPR049213">
    <property type="entry name" value="DUF6816"/>
</dbReference>
<organism evidence="3 4">
    <name type="scientific">Discostella pseudostelligera</name>
    <dbReference type="NCBI Taxonomy" id="259834"/>
    <lineage>
        <taxon>Eukaryota</taxon>
        <taxon>Sar</taxon>
        <taxon>Stramenopiles</taxon>
        <taxon>Ochrophyta</taxon>
        <taxon>Bacillariophyta</taxon>
        <taxon>Coscinodiscophyceae</taxon>
        <taxon>Thalassiosirophycidae</taxon>
        <taxon>Stephanodiscales</taxon>
        <taxon>Stephanodiscaceae</taxon>
        <taxon>Discostella</taxon>
    </lineage>
</organism>
<feature type="signal peptide" evidence="1">
    <location>
        <begin position="1"/>
        <end position="20"/>
    </location>
</feature>
<dbReference type="Pfam" id="PF20670">
    <property type="entry name" value="DUF6816"/>
    <property type="match status" value="1"/>
</dbReference>
<evidence type="ECO:0000259" key="2">
    <source>
        <dbReference type="Pfam" id="PF20670"/>
    </source>
</evidence>
<protein>
    <recommendedName>
        <fullName evidence="2">DUF6816 domain-containing protein</fullName>
    </recommendedName>
</protein>
<evidence type="ECO:0000313" key="3">
    <source>
        <dbReference type="EMBL" id="KAL3756550.1"/>
    </source>
</evidence>
<evidence type="ECO:0000256" key="1">
    <source>
        <dbReference type="SAM" id="SignalP"/>
    </source>
</evidence>
<feature type="domain" description="DUF6816" evidence="2">
    <location>
        <begin position="99"/>
        <end position="320"/>
    </location>
</feature>
<name>A0ABD3LXT1_9STRA</name>
<dbReference type="AlphaFoldDB" id="A0ABD3LXT1"/>
<evidence type="ECO:0000313" key="4">
    <source>
        <dbReference type="Proteomes" id="UP001530293"/>
    </source>
</evidence>
<keyword evidence="1" id="KW-0732">Signal</keyword>
<proteinExistence type="predicted"/>